<comment type="caution">
    <text evidence="3">The sequence shown here is derived from an EMBL/GenBank/DDBJ whole genome shotgun (WGS) entry which is preliminary data.</text>
</comment>
<accession>A0A553I2L4</accession>
<feature type="signal peptide" evidence="2">
    <location>
        <begin position="1"/>
        <end position="23"/>
    </location>
</feature>
<evidence type="ECO:0000313" key="4">
    <source>
        <dbReference type="Proteomes" id="UP000319160"/>
    </source>
</evidence>
<evidence type="ECO:0000313" key="3">
    <source>
        <dbReference type="EMBL" id="TRX94450.1"/>
    </source>
</evidence>
<gene>
    <name evidence="3" type="ORF">FHL15_004605</name>
</gene>
<name>A0A553I2L4_9PEZI</name>
<feature type="region of interest" description="Disordered" evidence="1">
    <location>
        <begin position="102"/>
        <end position="132"/>
    </location>
</feature>
<reference evidence="4" key="1">
    <citation type="submission" date="2019-06" db="EMBL/GenBank/DDBJ databases">
        <title>Draft genome sequence of the griseofulvin-producing fungus Xylaria cubensis strain G536.</title>
        <authorList>
            <person name="Mead M.E."/>
            <person name="Raja H.A."/>
            <person name="Steenwyk J.L."/>
            <person name="Knowles S.L."/>
            <person name="Oberlies N.H."/>
            <person name="Rokas A."/>
        </authorList>
    </citation>
    <scope>NUCLEOTIDE SEQUENCE [LARGE SCALE GENOMIC DNA]</scope>
    <source>
        <strain evidence="4">G536</strain>
    </source>
</reference>
<keyword evidence="4" id="KW-1185">Reference proteome</keyword>
<sequence length="132" mass="14039">MILRAGWLAGWLAALLAWAGATGWERSVMGGQRMGGDSSAGTVFARQGGLVQSQQGRPVLSCESTTRSDIHSRLATLGPVQIAECRLRNGVLSVYLGTDGRRDRAEHGKASADTITLDSGSDRDAPEWERVG</sequence>
<dbReference type="EMBL" id="VFLP01000022">
    <property type="protein sequence ID" value="TRX94450.1"/>
    <property type="molecule type" value="Genomic_DNA"/>
</dbReference>
<keyword evidence="2" id="KW-0732">Signal</keyword>
<feature type="compositionally biased region" description="Basic and acidic residues" evidence="1">
    <location>
        <begin position="120"/>
        <end position="132"/>
    </location>
</feature>
<evidence type="ECO:0000256" key="1">
    <source>
        <dbReference type="SAM" id="MobiDB-lite"/>
    </source>
</evidence>
<evidence type="ECO:0000256" key="2">
    <source>
        <dbReference type="SAM" id="SignalP"/>
    </source>
</evidence>
<dbReference type="Proteomes" id="UP000319160">
    <property type="component" value="Unassembled WGS sequence"/>
</dbReference>
<organism evidence="3 4">
    <name type="scientific">Xylaria flabelliformis</name>
    <dbReference type="NCBI Taxonomy" id="2512241"/>
    <lineage>
        <taxon>Eukaryota</taxon>
        <taxon>Fungi</taxon>
        <taxon>Dikarya</taxon>
        <taxon>Ascomycota</taxon>
        <taxon>Pezizomycotina</taxon>
        <taxon>Sordariomycetes</taxon>
        <taxon>Xylariomycetidae</taxon>
        <taxon>Xylariales</taxon>
        <taxon>Xylariaceae</taxon>
        <taxon>Xylaria</taxon>
    </lineage>
</organism>
<protein>
    <recommendedName>
        <fullName evidence="5">Cyanovirin-N domain-containing protein</fullName>
    </recommendedName>
</protein>
<evidence type="ECO:0008006" key="5">
    <source>
        <dbReference type="Google" id="ProtNLM"/>
    </source>
</evidence>
<proteinExistence type="predicted"/>
<feature type="chain" id="PRO_5022082348" description="Cyanovirin-N domain-containing protein" evidence="2">
    <location>
        <begin position="24"/>
        <end position="132"/>
    </location>
</feature>
<dbReference type="AlphaFoldDB" id="A0A553I2L4"/>